<gene>
    <name evidence="2" type="ORF">HYH03_016031</name>
</gene>
<keyword evidence="1" id="KW-0732">Signal</keyword>
<proteinExistence type="predicted"/>
<sequence>MAATLMLFALVACATALPYKRLESIADVEARLARQSYGAEYGVRQRLLKEMAGSGLGASLLTRRPPPAKKPAQMMQACKFYPNFNTFGDGKNYSEAGTCIPNVEVVARFENTIGKTGSIPGRAWVQDGVTTVACFSYNNGTDEGRKACRADRKNRCRVDNGNCGNDVYSHVVYGAMIKEKGCEGVPSVQHRYCQTLFADECTGDCEWSWTWIYDTYERYVELEAERTKENGGPTVFGGCVPKTTLAKVIDNYGVPEKESFNYTAWNDWVQTYYGVNGDCAYGKMLEKADAYDKGCGDLNNVTWYEPFNMKAIAVEDSTMDIDAANQCLLDGCFLRSWSKEFFSKVYNVNFTASAIVCEPNAGAKWAMLLDRVRDGPMFTIQTECARSDVRRSRDLCEGVRVTV</sequence>
<protein>
    <submittedName>
        <fullName evidence="2">Uncharacterized protein</fullName>
    </submittedName>
</protein>
<evidence type="ECO:0000313" key="3">
    <source>
        <dbReference type="Proteomes" id="UP000612055"/>
    </source>
</evidence>
<keyword evidence="3" id="KW-1185">Reference proteome</keyword>
<evidence type="ECO:0000256" key="1">
    <source>
        <dbReference type="SAM" id="SignalP"/>
    </source>
</evidence>
<evidence type="ECO:0000313" key="2">
    <source>
        <dbReference type="EMBL" id="KAG2485245.1"/>
    </source>
</evidence>
<name>A0A836BQK8_9CHLO</name>
<feature type="chain" id="PRO_5032509384" evidence="1">
    <location>
        <begin position="17"/>
        <end position="403"/>
    </location>
</feature>
<accession>A0A836BQK8</accession>
<feature type="signal peptide" evidence="1">
    <location>
        <begin position="1"/>
        <end position="16"/>
    </location>
</feature>
<reference evidence="2" key="1">
    <citation type="journal article" date="2020" name="bioRxiv">
        <title>Comparative genomics of Chlamydomonas.</title>
        <authorList>
            <person name="Craig R.J."/>
            <person name="Hasan A.R."/>
            <person name="Ness R.W."/>
            <person name="Keightley P.D."/>
        </authorList>
    </citation>
    <scope>NUCLEOTIDE SEQUENCE</scope>
    <source>
        <strain evidence="2">CCAP 11/70</strain>
    </source>
</reference>
<organism evidence="2 3">
    <name type="scientific">Edaphochlamys debaryana</name>
    <dbReference type="NCBI Taxonomy" id="47281"/>
    <lineage>
        <taxon>Eukaryota</taxon>
        <taxon>Viridiplantae</taxon>
        <taxon>Chlorophyta</taxon>
        <taxon>core chlorophytes</taxon>
        <taxon>Chlorophyceae</taxon>
        <taxon>CS clade</taxon>
        <taxon>Chlamydomonadales</taxon>
        <taxon>Chlamydomonadales incertae sedis</taxon>
        <taxon>Edaphochlamys</taxon>
    </lineage>
</organism>
<dbReference type="AlphaFoldDB" id="A0A836BQK8"/>
<comment type="caution">
    <text evidence="2">The sequence shown here is derived from an EMBL/GenBank/DDBJ whole genome shotgun (WGS) entry which is preliminary data.</text>
</comment>
<dbReference type="EMBL" id="JAEHOE010000133">
    <property type="protein sequence ID" value="KAG2485245.1"/>
    <property type="molecule type" value="Genomic_DNA"/>
</dbReference>
<dbReference type="OrthoDB" id="540014at2759"/>
<dbReference type="Proteomes" id="UP000612055">
    <property type="component" value="Unassembled WGS sequence"/>
</dbReference>